<dbReference type="GO" id="GO:0008176">
    <property type="term" value="F:tRNA (guanine(46)-N7)-methyltransferase activity"/>
    <property type="evidence" value="ECO:0007669"/>
    <property type="project" value="UniProtKB-UniRule"/>
</dbReference>
<feature type="binding site" evidence="9">
    <location>
        <position position="100"/>
    </location>
    <ligand>
        <name>S-adenosyl-L-methionine</name>
        <dbReference type="ChEBI" id="CHEBI:59789"/>
    </ligand>
</feature>
<dbReference type="PROSITE" id="PS51625">
    <property type="entry name" value="SAM_MT_TRMB"/>
    <property type="match status" value="1"/>
</dbReference>
<dbReference type="HAMAP" id="MF_01057">
    <property type="entry name" value="tRNA_methyltr_TrmB"/>
    <property type="match status" value="1"/>
</dbReference>
<keyword evidence="6 9" id="KW-0819">tRNA processing</keyword>
<dbReference type="eggNOG" id="COG0220">
    <property type="taxonomic scope" value="Bacteria"/>
</dbReference>
<dbReference type="CDD" id="cd02440">
    <property type="entry name" value="AdoMet_MTases"/>
    <property type="match status" value="1"/>
</dbReference>
<organism evidence="10 11">
    <name type="scientific">Shuttleworthella satelles DSM 14600</name>
    <dbReference type="NCBI Taxonomy" id="626523"/>
    <lineage>
        <taxon>Bacteria</taxon>
        <taxon>Bacillati</taxon>
        <taxon>Bacillota</taxon>
        <taxon>Clostridia</taxon>
        <taxon>Lachnospirales</taxon>
        <taxon>Lachnospiraceae</taxon>
        <taxon>Shuttleworthella</taxon>
    </lineage>
</organism>
<dbReference type="RefSeq" id="WP_006906573.1">
    <property type="nucleotide sequence ID" value="NZ_GG665866.1"/>
</dbReference>
<protein>
    <recommendedName>
        <fullName evidence="9">tRNA (guanine-N(7)-)-methyltransferase</fullName>
        <ecNumber evidence="9">2.1.1.33</ecNumber>
    </recommendedName>
    <alternativeName>
        <fullName evidence="9">tRNA (guanine(46)-N(7))-methyltransferase</fullName>
    </alternativeName>
    <alternativeName>
        <fullName evidence="9">tRNA(m7G46)-methyltransferase</fullName>
    </alternativeName>
</protein>
<sequence>MRLRRIAAADEAVAHSQLVVHEPEKQKGHWQELFERGQAIELEIGMGKGRFIIDMARLHPEINYVGIERYPSVLYRALQKMEALEREGQMPLNLRFLCIDARELPDIFAPGEVECIYLNFSDPWPKARHANRRLTSEGFLVRYDQILAEEGRIEFKTDNRELFDYSLETAAVSPAFQIEEKTYDLHRDEKMSAGNVMTEYEEKFSSKGNPICKMLLHRRRD</sequence>
<feature type="binding site" evidence="9">
    <location>
        <position position="122"/>
    </location>
    <ligand>
        <name>S-adenosyl-L-methionine</name>
        <dbReference type="ChEBI" id="CHEBI:59789"/>
    </ligand>
</feature>
<dbReference type="UniPathway" id="UPA00989"/>
<dbReference type="EC" id="2.1.1.33" evidence="9"/>
<evidence type="ECO:0000313" key="11">
    <source>
        <dbReference type="Proteomes" id="UP000003494"/>
    </source>
</evidence>
<evidence type="ECO:0000256" key="2">
    <source>
        <dbReference type="ARBA" id="ARBA00003015"/>
    </source>
</evidence>
<keyword evidence="5 9" id="KW-0949">S-adenosyl-L-methionine</keyword>
<keyword evidence="3 9" id="KW-0489">Methyltransferase</keyword>
<dbReference type="HOGENOM" id="CLU_050910_2_1_9"/>
<comment type="function">
    <text evidence="2 9">Catalyzes the formation of N(7)-methylguanine at position 46 (m7G46) in tRNA.</text>
</comment>
<feature type="binding site" evidence="9">
    <location>
        <position position="126"/>
    </location>
    <ligand>
        <name>substrate</name>
    </ligand>
</feature>
<dbReference type="STRING" id="626523.GCWU000342_01577"/>
<dbReference type="InterPro" id="IPR003358">
    <property type="entry name" value="tRNA_(Gua-N-7)_MeTrfase_Trmb"/>
</dbReference>
<feature type="binding site" evidence="9">
    <location>
        <position position="158"/>
    </location>
    <ligand>
        <name>substrate</name>
    </ligand>
</feature>
<dbReference type="InterPro" id="IPR055361">
    <property type="entry name" value="tRNA_methyltr_TrmB_bact"/>
</dbReference>
<proteinExistence type="inferred from homology"/>
<feature type="binding site" evidence="9">
    <location>
        <position position="43"/>
    </location>
    <ligand>
        <name>S-adenosyl-L-methionine</name>
        <dbReference type="ChEBI" id="CHEBI:59789"/>
    </ligand>
</feature>
<dbReference type="EMBL" id="ACIP02000003">
    <property type="protein sequence ID" value="EEP28031.1"/>
    <property type="molecule type" value="Genomic_DNA"/>
</dbReference>
<evidence type="ECO:0000313" key="10">
    <source>
        <dbReference type="EMBL" id="EEP28031.1"/>
    </source>
</evidence>
<dbReference type="Proteomes" id="UP000003494">
    <property type="component" value="Unassembled WGS sequence"/>
</dbReference>
<evidence type="ECO:0000256" key="4">
    <source>
        <dbReference type="ARBA" id="ARBA00022679"/>
    </source>
</evidence>
<evidence type="ECO:0000256" key="3">
    <source>
        <dbReference type="ARBA" id="ARBA00022603"/>
    </source>
</evidence>
<dbReference type="FunFam" id="3.40.50.150:FF:000035">
    <property type="entry name" value="tRNA (guanine-N(7)-)-methyltransferase"/>
    <property type="match status" value="1"/>
</dbReference>
<reference evidence="10" key="1">
    <citation type="submission" date="2009-04" db="EMBL/GenBank/DDBJ databases">
        <authorList>
            <person name="Weinstock G."/>
            <person name="Sodergren E."/>
            <person name="Clifton S."/>
            <person name="Fulton L."/>
            <person name="Fulton B."/>
            <person name="Courtney L."/>
            <person name="Fronick C."/>
            <person name="Harrison M."/>
            <person name="Strong C."/>
            <person name="Farmer C."/>
            <person name="Delahaunty K."/>
            <person name="Markovic C."/>
            <person name="Hall O."/>
            <person name="Minx P."/>
            <person name="Tomlinson C."/>
            <person name="Mitreva M."/>
            <person name="Nelson J."/>
            <person name="Hou S."/>
            <person name="Wollam A."/>
            <person name="Pepin K.H."/>
            <person name="Johnson M."/>
            <person name="Bhonagiri V."/>
            <person name="Nash W.E."/>
            <person name="Warren W."/>
            <person name="Chinwalla A."/>
            <person name="Mardis E.R."/>
            <person name="Wilson R.K."/>
        </authorList>
    </citation>
    <scope>NUCLEOTIDE SEQUENCE [LARGE SCALE GENOMIC DNA]</scope>
    <source>
        <strain evidence="10">DSM 14600</strain>
    </source>
</reference>
<accession>C4GC88</accession>
<dbReference type="AlphaFoldDB" id="C4GC88"/>
<evidence type="ECO:0000256" key="6">
    <source>
        <dbReference type="ARBA" id="ARBA00022694"/>
    </source>
</evidence>
<evidence type="ECO:0000256" key="1">
    <source>
        <dbReference type="ARBA" id="ARBA00000142"/>
    </source>
</evidence>
<feature type="binding site" evidence="9">
    <location>
        <position position="68"/>
    </location>
    <ligand>
        <name>S-adenosyl-L-methionine</name>
        <dbReference type="ChEBI" id="CHEBI:59789"/>
    </ligand>
</feature>
<gene>
    <name evidence="9 10" type="primary">trmB</name>
    <name evidence="10" type="ORF">GCWU000342_01577</name>
</gene>
<comment type="pathway">
    <text evidence="7 9">tRNA modification; N(7)-methylguanine-tRNA biosynthesis.</text>
</comment>
<dbReference type="PANTHER" id="PTHR23417">
    <property type="entry name" value="3-DEOXY-D-MANNO-OCTULOSONIC-ACID TRANSFERASE/TRNA GUANINE-N 7 - -METHYLTRANSFERASE"/>
    <property type="match status" value="1"/>
</dbReference>
<dbReference type="NCBIfam" id="NF001080">
    <property type="entry name" value="PRK00121.2-2"/>
    <property type="match status" value="1"/>
</dbReference>
<dbReference type="InterPro" id="IPR029063">
    <property type="entry name" value="SAM-dependent_MTases_sf"/>
</dbReference>
<evidence type="ECO:0000256" key="9">
    <source>
        <dbReference type="HAMAP-Rule" id="MF_01057"/>
    </source>
</evidence>
<dbReference type="SUPFAM" id="SSF53335">
    <property type="entry name" value="S-adenosyl-L-methionine-dependent methyltransferases"/>
    <property type="match status" value="1"/>
</dbReference>
<name>C4GC88_9FIRM</name>
<dbReference type="PANTHER" id="PTHR23417:SF14">
    <property type="entry name" value="PENTACOTRIPEPTIDE-REPEAT REGION OF PRORP DOMAIN-CONTAINING PROTEIN"/>
    <property type="match status" value="1"/>
</dbReference>
<comment type="caution">
    <text evidence="10">The sequence shown here is derived from an EMBL/GenBank/DDBJ whole genome shotgun (WGS) entry which is preliminary data.</text>
</comment>
<dbReference type="NCBIfam" id="TIGR00091">
    <property type="entry name" value="tRNA (guanosine(46)-N7)-methyltransferase TrmB"/>
    <property type="match status" value="1"/>
</dbReference>
<evidence type="ECO:0000256" key="8">
    <source>
        <dbReference type="ARBA" id="ARBA00060767"/>
    </source>
</evidence>
<comment type="caution">
    <text evidence="9">Lacks conserved residue(s) required for the propagation of feature annotation.</text>
</comment>
<keyword evidence="4 9" id="KW-0808">Transferase</keyword>
<comment type="similarity">
    <text evidence="8 9">Belongs to the class I-like SAM-binding methyltransferase superfamily. TrmB family.</text>
</comment>
<keyword evidence="11" id="KW-1185">Reference proteome</keyword>
<dbReference type="GO" id="GO:0043527">
    <property type="term" value="C:tRNA methyltransferase complex"/>
    <property type="evidence" value="ECO:0007669"/>
    <property type="project" value="TreeGrafter"/>
</dbReference>
<dbReference type="Pfam" id="PF02390">
    <property type="entry name" value="Methyltransf_4"/>
    <property type="match status" value="1"/>
</dbReference>
<evidence type="ECO:0000256" key="7">
    <source>
        <dbReference type="ARBA" id="ARBA00060552"/>
    </source>
</evidence>
<evidence type="ECO:0000256" key="5">
    <source>
        <dbReference type="ARBA" id="ARBA00022691"/>
    </source>
</evidence>
<comment type="catalytic activity">
    <reaction evidence="1 9">
        <text>guanosine(46) in tRNA + S-adenosyl-L-methionine = N(7)-methylguanosine(46) in tRNA + S-adenosyl-L-homocysteine</text>
        <dbReference type="Rhea" id="RHEA:42708"/>
        <dbReference type="Rhea" id="RHEA-COMP:10188"/>
        <dbReference type="Rhea" id="RHEA-COMP:10189"/>
        <dbReference type="ChEBI" id="CHEBI:57856"/>
        <dbReference type="ChEBI" id="CHEBI:59789"/>
        <dbReference type="ChEBI" id="CHEBI:74269"/>
        <dbReference type="ChEBI" id="CHEBI:74480"/>
        <dbReference type="EC" id="2.1.1.33"/>
    </reaction>
</comment>
<feature type="binding site" evidence="9">
    <location>
        <begin position="198"/>
        <end position="201"/>
    </location>
    <ligand>
        <name>substrate</name>
    </ligand>
</feature>
<dbReference type="Gene3D" id="3.40.50.150">
    <property type="entry name" value="Vaccinia Virus protein VP39"/>
    <property type="match status" value="1"/>
</dbReference>